<sequence length="67" mass="6998">MWVGSSSVSLAHRGHVEGTVPGTEAERVAGSALFGPLEQGHPTALCSTYECPLFIGPSDAERDQDKG</sequence>
<dbReference type="AlphaFoldDB" id="A0A9D3P1L5"/>
<comment type="caution">
    <text evidence="2">The sequence shown here is derived from an EMBL/GenBank/DDBJ whole genome shotgun (WGS) entry which is preliminary data.</text>
</comment>
<keyword evidence="3" id="KW-1185">Reference proteome</keyword>
<gene>
    <name evidence="2" type="ORF">KOW79_005242</name>
</gene>
<evidence type="ECO:0000256" key="1">
    <source>
        <dbReference type="SAM" id="MobiDB-lite"/>
    </source>
</evidence>
<proteinExistence type="predicted"/>
<evidence type="ECO:0000313" key="3">
    <source>
        <dbReference type="Proteomes" id="UP000824219"/>
    </source>
</evidence>
<accession>A0A9D3P1L5</accession>
<protein>
    <submittedName>
        <fullName evidence="2">Uncharacterized protein</fullName>
    </submittedName>
</protein>
<evidence type="ECO:0000313" key="2">
    <source>
        <dbReference type="EMBL" id="KAG7331273.1"/>
    </source>
</evidence>
<dbReference type="EMBL" id="JAHKSW010000006">
    <property type="protein sequence ID" value="KAG7331273.1"/>
    <property type="molecule type" value="Genomic_DNA"/>
</dbReference>
<feature type="region of interest" description="Disordered" evidence="1">
    <location>
        <begin position="1"/>
        <end position="23"/>
    </location>
</feature>
<dbReference type="Proteomes" id="UP000824219">
    <property type="component" value="Linkage Group LG06"/>
</dbReference>
<organism evidence="2 3">
    <name type="scientific">Hemibagrus wyckioides</name>
    <dbReference type="NCBI Taxonomy" id="337641"/>
    <lineage>
        <taxon>Eukaryota</taxon>
        <taxon>Metazoa</taxon>
        <taxon>Chordata</taxon>
        <taxon>Craniata</taxon>
        <taxon>Vertebrata</taxon>
        <taxon>Euteleostomi</taxon>
        <taxon>Actinopterygii</taxon>
        <taxon>Neopterygii</taxon>
        <taxon>Teleostei</taxon>
        <taxon>Ostariophysi</taxon>
        <taxon>Siluriformes</taxon>
        <taxon>Bagridae</taxon>
        <taxon>Hemibagrus</taxon>
    </lineage>
</organism>
<name>A0A9D3P1L5_9TELE</name>
<reference evidence="2 3" key="1">
    <citation type="submission" date="2021-06" db="EMBL/GenBank/DDBJ databases">
        <title>Chromosome-level genome assembly of the red-tail catfish (Hemibagrus wyckioides).</title>
        <authorList>
            <person name="Shao F."/>
        </authorList>
    </citation>
    <scope>NUCLEOTIDE SEQUENCE [LARGE SCALE GENOMIC DNA]</scope>
    <source>
        <strain evidence="2">EC202008001</strain>
        <tissue evidence="2">Blood</tissue>
    </source>
</reference>